<dbReference type="GO" id="GO:0043022">
    <property type="term" value="F:ribosome binding"/>
    <property type="evidence" value="ECO:0007669"/>
    <property type="project" value="EnsemblFungi"/>
</dbReference>
<dbReference type="PANTHER" id="PTHR11006:SF123">
    <property type="entry name" value="RIBOSOMAL PROTEIN ARGININE N-METHYLTRANSFERASE RMT3"/>
    <property type="match status" value="1"/>
</dbReference>
<feature type="region of interest" description="Disordered" evidence="14">
    <location>
        <begin position="1"/>
        <end position="36"/>
    </location>
</feature>
<dbReference type="InParanoid" id="A0A1X2HLR6"/>
<evidence type="ECO:0000256" key="2">
    <source>
        <dbReference type="ARBA" id="ARBA00011925"/>
    </source>
</evidence>
<accession>A0A1X2HLR6</accession>
<reference evidence="17 18" key="1">
    <citation type="submission" date="2016-07" db="EMBL/GenBank/DDBJ databases">
        <title>Pervasive Adenine N6-methylation of Active Genes in Fungi.</title>
        <authorList>
            <consortium name="DOE Joint Genome Institute"/>
            <person name="Mondo S.J."/>
            <person name="Dannebaum R.O."/>
            <person name="Kuo R.C."/>
            <person name="Labutti K."/>
            <person name="Haridas S."/>
            <person name="Kuo A."/>
            <person name="Salamov A."/>
            <person name="Ahrendt S.R."/>
            <person name="Lipzen A."/>
            <person name="Sullivan W."/>
            <person name="Andreopoulos W.B."/>
            <person name="Clum A."/>
            <person name="Lindquist E."/>
            <person name="Daum C."/>
            <person name="Ramamoorthy G.K."/>
            <person name="Gryganskyi A."/>
            <person name="Culley D."/>
            <person name="Magnuson J.K."/>
            <person name="James T.Y."/>
            <person name="O'Malley M.A."/>
            <person name="Stajich J.E."/>
            <person name="Spatafora J.W."/>
            <person name="Visel A."/>
            <person name="Grigoriev I.V."/>
        </authorList>
    </citation>
    <scope>NUCLEOTIDE SEQUENCE [LARGE SCALE GENOMIC DNA]</scope>
    <source>
        <strain evidence="17 18">NRRL 2496</strain>
    </source>
</reference>
<feature type="domain" description="Protein arginine N-methyltransferase 3-like C2H2 zinc finger" evidence="15">
    <location>
        <begin position="79"/>
        <end position="129"/>
    </location>
</feature>
<feature type="domain" description="Protein arginine N-methyltransferase" evidence="16">
    <location>
        <begin position="392"/>
        <end position="564"/>
    </location>
</feature>
<feature type="coiled-coil region" evidence="13">
    <location>
        <begin position="140"/>
        <end position="206"/>
    </location>
</feature>
<keyword evidence="18" id="KW-1185">Reference proteome</keyword>
<comment type="catalytic activity">
    <reaction evidence="11">
        <text>L-arginyl-[protein] + S-adenosyl-L-methionine = N(omega)-methyl-L-arginyl-[protein] + S-adenosyl-L-homocysteine + H(+)</text>
        <dbReference type="Rhea" id="RHEA:48100"/>
        <dbReference type="Rhea" id="RHEA-COMP:10532"/>
        <dbReference type="Rhea" id="RHEA-COMP:11990"/>
        <dbReference type="ChEBI" id="CHEBI:15378"/>
        <dbReference type="ChEBI" id="CHEBI:29965"/>
        <dbReference type="ChEBI" id="CHEBI:57856"/>
        <dbReference type="ChEBI" id="CHEBI:59789"/>
        <dbReference type="ChEBI" id="CHEBI:65280"/>
    </reaction>
    <physiologicalReaction direction="left-to-right" evidence="11">
        <dbReference type="Rhea" id="RHEA:48101"/>
    </physiologicalReaction>
</comment>
<evidence type="ECO:0000256" key="6">
    <source>
        <dbReference type="ARBA" id="ARBA00022691"/>
    </source>
</evidence>
<name>A0A1X2HLR6_SYNRA</name>
<evidence type="ECO:0000313" key="18">
    <source>
        <dbReference type="Proteomes" id="UP000242180"/>
    </source>
</evidence>
<evidence type="ECO:0000256" key="5">
    <source>
        <dbReference type="ARBA" id="ARBA00022679"/>
    </source>
</evidence>
<dbReference type="FunCoup" id="A0A1X2HLR6">
    <property type="interactions" value="196"/>
</dbReference>
<sequence length="577" mass="66148">MAYRFNDLRGMGRPAPYAPSEYTASEIDPKEEEDWDDWEREDQYDTPPQCLFCPQTFDLPEDAFAHCKDQHGFDFLAVKRSLGLDFYKCIRMINHIRKQVLAQPELADAKTYAFTGSEAFWEDDELLQPVLENDALLFAFEELEIADDNEEDNYAQEEQEPLAPAAPDLSKIQPTTDLERQLLQLVQQTQARCSQVENQYDEYKSMVKQTFLDNIADDTRSLYSERSVMTNNTRRESVAPPQDAYNYYFDGYAQNDIHEQMLKDKARTEAYRDFMYENKDVMKDKVVLDVGCGTGILSMFAAKSGAKKVFAVDNSDIVDKAKANIKENGLDHIITVVRGKIEEIQLPQKVDIIVSEWMGYFLLFEAMLDSVLVARDRYLNPGGILAPSHTRILLTALDDEDFKNDRVNFWDDVYGFKMSAMKQPLLNEAIVDFIKPHSVISNAVSIKDLYLQQITVKQLDFSSPFELVANRAGTIYALAGWFDTWFTRDGHPIPLSQEAQHVAGETYLTTSPFGEDTHWKQTIFVLKNPIEVKEGTKLNGVFTCRKGTENQRELECEIQYTVDDSSEIVVQDFILRA</sequence>
<evidence type="ECO:0000259" key="15">
    <source>
        <dbReference type="Pfam" id="PF21137"/>
    </source>
</evidence>
<evidence type="ECO:0000256" key="12">
    <source>
        <dbReference type="PROSITE-ProRule" id="PRU01015"/>
    </source>
</evidence>
<evidence type="ECO:0000256" key="11">
    <source>
        <dbReference type="ARBA" id="ARBA00049303"/>
    </source>
</evidence>
<dbReference type="GO" id="GO:0005634">
    <property type="term" value="C:nucleus"/>
    <property type="evidence" value="ECO:0007669"/>
    <property type="project" value="TreeGrafter"/>
</dbReference>
<dbReference type="Gene3D" id="2.70.160.11">
    <property type="entry name" value="Hnrnp arginine n-methyltransferase1"/>
    <property type="match status" value="1"/>
</dbReference>
<protein>
    <recommendedName>
        <fullName evidence="2">type I protein arginine methyltransferase</fullName>
        <ecNumber evidence="2">2.1.1.319</ecNumber>
    </recommendedName>
</protein>
<evidence type="ECO:0000313" key="17">
    <source>
        <dbReference type="EMBL" id="ORZ00311.1"/>
    </source>
</evidence>
<dbReference type="OMA" id="YSHFAIH"/>
<evidence type="ECO:0000256" key="10">
    <source>
        <dbReference type="ARBA" id="ARBA00047384"/>
    </source>
</evidence>
<dbReference type="SUPFAM" id="SSF57667">
    <property type="entry name" value="beta-beta-alpha zinc fingers"/>
    <property type="match status" value="1"/>
</dbReference>
<comment type="catalytic activity">
    <reaction evidence="10">
        <text>L-arginyl-[protein] + 2 S-adenosyl-L-methionine = N(omega),N(omega)-dimethyl-L-arginyl-[protein] + 2 S-adenosyl-L-homocysteine + 2 H(+)</text>
        <dbReference type="Rhea" id="RHEA:48096"/>
        <dbReference type="Rhea" id="RHEA-COMP:10532"/>
        <dbReference type="Rhea" id="RHEA-COMP:11991"/>
        <dbReference type="ChEBI" id="CHEBI:15378"/>
        <dbReference type="ChEBI" id="CHEBI:29965"/>
        <dbReference type="ChEBI" id="CHEBI:57856"/>
        <dbReference type="ChEBI" id="CHEBI:59789"/>
        <dbReference type="ChEBI" id="CHEBI:61897"/>
        <dbReference type="EC" id="2.1.1.319"/>
    </reaction>
    <physiologicalReaction direction="left-to-right" evidence="10">
        <dbReference type="Rhea" id="RHEA:48097"/>
    </physiologicalReaction>
</comment>
<dbReference type="CDD" id="cd02440">
    <property type="entry name" value="AdoMet_MTases"/>
    <property type="match status" value="1"/>
</dbReference>
<evidence type="ECO:0000256" key="4">
    <source>
        <dbReference type="ARBA" id="ARBA00022603"/>
    </source>
</evidence>
<dbReference type="FunFam" id="3.40.50.150:FF:000003">
    <property type="entry name" value="Blast:Protein arginine N-methyltransferase 1"/>
    <property type="match status" value="1"/>
</dbReference>
<dbReference type="Pfam" id="PF21137">
    <property type="entry name" value="ANM3_C2H2_Zf"/>
    <property type="match status" value="1"/>
</dbReference>
<keyword evidence="7" id="KW-0479">Metal-binding</keyword>
<keyword evidence="6 12" id="KW-0949">S-adenosyl-L-methionine</keyword>
<evidence type="ECO:0000256" key="7">
    <source>
        <dbReference type="ARBA" id="ARBA00022723"/>
    </source>
</evidence>
<dbReference type="SUPFAM" id="SSF53335">
    <property type="entry name" value="S-adenosyl-L-methionine-dependent methyltransferases"/>
    <property type="match status" value="1"/>
</dbReference>
<dbReference type="InterPro" id="IPR036236">
    <property type="entry name" value="Znf_C2H2_sf"/>
</dbReference>
<dbReference type="PROSITE" id="PS51678">
    <property type="entry name" value="SAM_MT_PRMT"/>
    <property type="match status" value="1"/>
</dbReference>
<evidence type="ECO:0000256" key="14">
    <source>
        <dbReference type="SAM" id="MobiDB-lite"/>
    </source>
</evidence>
<keyword evidence="3" id="KW-0963">Cytoplasm</keyword>
<evidence type="ECO:0000256" key="1">
    <source>
        <dbReference type="ARBA" id="ARBA00004514"/>
    </source>
</evidence>
<dbReference type="Gene3D" id="3.40.50.150">
    <property type="entry name" value="Vaccinia Virus protein VP39"/>
    <property type="match status" value="1"/>
</dbReference>
<dbReference type="GO" id="GO:0042054">
    <property type="term" value="F:histone methyltransferase activity"/>
    <property type="evidence" value="ECO:0007669"/>
    <property type="project" value="TreeGrafter"/>
</dbReference>
<keyword evidence="4 12" id="KW-0489">Methyltransferase</keyword>
<comment type="caution">
    <text evidence="17">The sequence shown here is derived from an EMBL/GenBank/DDBJ whole genome shotgun (WGS) entry which is preliminary data.</text>
</comment>
<dbReference type="GO" id="GO:0008270">
    <property type="term" value="F:zinc ion binding"/>
    <property type="evidence" value="ECO:0007669"/>
    <property type="project" value="UniProtKB-KW"/>
</dbReference>
<dbReference type="GO" id="GO:0042254">
    <property type="term" value="P:ribosome biogenesis"/>
    <property type="evidence" value="ECO:0007669"/>
    <property type="project" value="EnsemblFungi"/>
</dbReference>
<dbReference type="STRING" id="13706.A0A1X2HLR6"/>
<dbReference type="Pfam" id="PF22528">
    <property type="entry name" value="PRMT_C"/>
    <property type="match status" value="1"/>
</dbReference>
<dbReference type="EC" id="2.1.1.319" evidence="2"/>
<organism evidence="17 18">
    <name type="scientific">Syncephalastrum racemosum</name>
    <name type="common">Filamentous fungus</name>
    <dbReference type="NCBI Taxonomy" id="13706"/>
    <lineage>
        <taxon>Eukaryota</taxon>
        <taxon>Fungi</taxon>
        <taxon>Fungi incertae sedis</taxon>
        <taxon>Mucoromycota</taxon>
        <taxon>Mucoromycotina</taxon>
        <taxon>Mucoromycetes</taxon>
        <taxon>Mucorales</taxon>
        <taxon>Syncephalastraceae</taxon>
        <taxon>Syncephalastrum</taxon>
    </lineage>
</organism>
<dbReference type="Proteomes" id="UP000242180">
    <property type="component" value="Unassembled WGS sequence"/>
</dbReference>
<dbReference type="InterPro" id="IPR055135">
    <property type="entry name" value="PRMT_dom"/>
</dbReference>
<evidence type="ECO:0000256" key="13">
    <source>
        <dbReference type="SAM" id="Coils"/>
    </source>
</evidence>
<dbReference type="InterPro" id="IPR029063">
    <property type="entry name" value="SAM-dependent_MTases_sf"/>
</dbReference>
<dbReference type="GO" id="GO:0005829">
    <property type="term" value="C:cytosol"/>
    <property type="evidence" value="ECO:0007669"/>
    <property type="project" value="UniProtKB-SubCell"/>
</dbReference>
<dbReference type="InterPro" id="IPR025799">
    <property type="entry name" value="Arg_MeTrfase"/>
</dbReference>
<dbReference type="OrthoDB" id="7848332at2759"/>
<dbReference type="GO" id="GO:0035242">
    <property type="term" value="F:protein-arginine omega-N asymmetric methyltransferase activity"/>
    <property type="evidence" value="ECO:0007669"/>
    <property type="project" value="UniProtKB-EC"/>
</dbReference>
<dbReference type="AlphaFoldDB" id="A0A1X2HLR6"/>
<evidence type="ECO:0000259" key="16">
    <source>
        <dbReference type="Pfam" id="PF22528"/>
    </source>
</evidence>
<keyword evidence="5 12" id="KW-0808">Transferase</keyword>
<proteinExistence type="predicted"/>
<dbReference type="InterPro" id="IPR049482">
    <property type="entry name" value="ANM3-like_C2H2_Zf"/>
</dbReference>
<keyword evidence="13" id="KW-0175">Coiled coil</keyword>
<keyword evidence="8" id="KW-0863">Zinc-finger</keyword>
<evidence type="ECO:0000256" key="9">
    <source>
        <dbReference type="ARBA" id="ARBA00022833"/>
    </source>
</evidence>
<dbReference type="Pfam" id="PF06325">
    <property type="entry name" value="PrmA"/>
    <property type="match status" value="1"/>
</dbReference>
<evidence type="ECO:0000256" key="3">
    <source>
        <dbReference type="ARBA" id="ARBA00022490"/>
    </source>
</evidence>
<keyword evidence="9" id="KW-0862">Zinc</keyword>
<comment type="subcellular location">
    <subcellularLocation>
        <location evidence="1">Cytoplasm</location>
        <location evidence="1">Cytosol</location>
    </subcellularLocation>
</comment>
<dbReference type="PANTHER" id="PTHR11006">
    <property type="entry name" value="PROTEIN ARGININE N-METHYLTRANSFERASE"/>
    <property type="match status" value="1"/>
</dbReference>
<evidence type="ECO:0000256" key="8">
    <source>
        <dbReference type="ARBA" id="ARBA00022771"/>
    </source>
</evidence>
<dbReference type="GO" id="GO:0032259">
    <property type="term" value="P:methylation"/>
    <property type="evidence" value="ECO:0007669"/>
    <property type="project" value="UniProtKB-KW"/>
</dbReference>
<dbReference type="EMBL" id="MCGN01000002">
    <property type="protein sequence ID" value="ORZ00311.1"/>
    <property type="molecule type" value="Genomic_DNA"/>
</dbReference>
<gene>
    <name evidence="17" type="ORF">BCR43DRAFT_452193</name>
</gene>